<dbReference type="OrthoDB" id="9814088at2"/>
<dbReference type="Proteomes" id="UP000291933">
    <property type="component" value="Unassembled WGS sequence"/>
</dbReference>
<name>A0A4Q9KKI9_PROTD</name>
<organism evidence="1 2">
    <name type="scientific">Propioniciclava tarda</name>
    <dbReference type="NCBI Taxonomy" id="433330"/>
    <lineage>
        <taxon>Bacteria</taxon>
        <taxon>Bacillati</taxon>
        <taxon>Actinomycetota</taxon>
        <taxon>Actinomycetes</taxon>
        <taxon>Propionibacteriales</taxon>
        <taxon>Propionibacteriaceae</taxon>
        <taxon>Propioniciclava</taxon>
    </lineage>
</organism>
<keyword evidence="2" id="KW-1185">Reference proteome</keyword>
<dbReference type="EMBL" id="SDMR01000008">
    <property type="protein sequence ID" value="TBT94973.1"/>
    <property type="molecule type" value="Genomic_DNA"/>
</dbReference>
<evidence type="ECO:0000313" key="1">
    <source>
        <dbReference type="EMBL" id="TBT94973.1"/>
    </source>
</evidence>
<proteinExistence type="predicted"/>
<dbReference type="RefSeq" id="WP_131172062.1">
    <property type="nucleotide sequence ID" value="NZ_FXTL01000007.1"/>
</dbReference>
<gene>
    <name evidence="1" type="ORF">ET996_08160</name>
</gene>
<dbReference type="InterPro" id="IPR052933">
    <property type="entry name" value="DNA_Protect_Modify"/>
</dbReference>
<sequence length="183" mass="19954">MHRYLHPQGLADAGLEQFDSWAATFGEVVTAPEVTVAGGLKIKSRFAKFNNIPEARSMFSVFADVKTAADLDLPRPLIAANSDGERSSQLILVSAGEELSDYMKLLGQRAKDVENRVVRPDEDNMLKIGGDGRKAALDLRLITEAYGHQPGCKLDAVTSSLRGPSIRSCGRRWRAKHASSSRS</sequence>
<protein>
    <submittedName>
        <fullName evidence="1">Uncharacterized protein</fullName>
    </submittedName>
</protein>
<accession>A0A4Q9KKI9</accession>
<dbReference type="PANTHER" id="PTHR41313:SF1">
    <property type="entry name" value="DNA METHYLASE ADENINE-SPECIFIC DOMAIN-CONTAINING PROTEIN"/>
    <property type="match status" value="1"/>
</dbReference>
<comment type="caution">
    <text evidence="1">The sequence shown here is derived from an EMBL/GenBank/DDBJ whole genome shotgun (WGS) entry which is preliminary data.</text>
</comment>
<reference evidence="1 2" key="1">
    <citation type="submission" date="2019-01" db="EMBL/GenBank/DDBJ databases">
        <title>Lactibacter flavus gen. nov., sp. nov., a novel bacterium of the family Propionibacteriaceae isolated from raw milk and dairy products.</title>
        <authorList>
            <person name="Huptas C."/>
            <person name="Wenning M."/>
            <person name="Breitenwieser F."/>
            <person name="Doll E."/>
            <person name="Von Neubeck M."/>
            <person name="Busse H.-J."/>
            <person name="Scherer S."/>
        </authorList>
    </citation>
    <scope>NUCLEOTIDE SEQUENCE [LARGE SCALE GENOMIC DNA]</scope>
    <source>
        <strain evidence="1 2">DSM 22130</strain>
    </source>
</reference>
<evidence type="ECO:0000313" key="2">
    <source>
        <dbReference type="Proteomes" id="UP000291933"/>
    </source>
</evidence>
<dbReference type="PANTHER" id="PTHR41313">
    <property type="entry name" value="ADENINE-SPECIFIC METHYLTRANSFERASE"/>
    <property type="match status" value="1"/>
</dbReference>
<dbReference type="AlphaFoldDB" id="A0A4Q9KKI9"/>